<feature type="binding site" evidence="7">
    <location>
        <position position="56"/>
    </location>
    <ligand>
        <name>[4Fe-4S] cluster</name>
        <dbReference type="ChEBI" id="CHEBI:49883"/>
        <note>4Fe-4S-S-AdoMet</note>
    </ligand>
</feature>
<feature type="domain" description="Radical SAM core" evidence="9">
    <location>
        <begin position="35"/>
        <end position="250"/>
    </location>
</feature>
<dbReference type="PANTHER" id="PTHR43726:SF1">
    <property type="entry name" value="BIOTIN SYNTHASE"/>
    <property type="match status" value="1"/>
</dbReference>
<dbReference type="SFLD" id="SFLDS00029">
    <property type="entry name" value="Radical_SAM"/>
    <property type="match status" value="1"/>
</dbReference>
<dbReference type="SUPFAM" id="SSF102114">
    <property type="entry name" value="Radical SAM enzymes"/>
    <property type="match status" value="1"/>
</dbReference>
<feature type="binding site" evidence="8">
    <location>
        <position position="150"/>
    </location>
    <ligand>
        <name>S-adenosyl-L-methionine</name>
        <dbReference type="ChEBI" id="CHEBI:59789"/>
    </ligand>
</feature>
<dbReference type="InterPro" id="IPR034422">
    <property type="entry name" value="HydE/PylB-like"/>
</dbReference>
<dbReference type="GO" id="GO:0046872">
    <property type="term" value="F:metal ion binding"/>
    <property type="evidence" value="ECO:0007669"/>
    <property type="project" value="UniProtKB-KW"/>
</dbReference>
<dbReference type="SFLD" id="SFLDG01060">
    <property type="entry name" value="BATS_domain_containing"/>
    <property type="match status" value="1"/>
</dbReference>
<comment type="caution">
    <text evidence="10">The sequence shown here is derived from an EMBL/GenBank/DDBJ whole genome shotgun (WGS) entry which is preliminary data.</text>
</comment>
<comment type="cofactor">
    <cofactor evidence="7">
        <name>[4Fe-4S] cluster</name>
        <dbReference type="ChEBI" id="CHEBI:49883"/>
    </cofactor>
    <text evidence="7">Binds 1 [4Fe-4S] cluster. The cluster is coordinated with 3 cysteines and an exchangeable S-adenosyl-L-methionine.</text>
</comment>
<dbReference type="EMBL" id="RKQG01000001">
    <property type="protein sequence ID" value="RPE33580.1"/>
    <property type="molecule type" value="Genomic_DNA"/>
</dbReference>
<name>A0A3N4S416_9ACTN</name>
<protein>
    <submittedName>
        <fullName evidence="10">Biotin synthase</fullName>
    </submittedName>
</protein>
<feature type="binding site" evidence="8">
    <location>
        <position position="161"/>
    </location>
    <ligand>
        <name>S-adenosyl-L-methionine</name>
        <dbReference type="ChEBI" id="CHEBI:59789"/>
    </ligand>
</feature>
<dbReference type="PIRSF" id="PIRSF004762">
    <property type="entry name" value="CHP00423"/>
    <property type="match status" value="1"/>
</dbReference>
<evidence type="ECO:0000256" key="7">
    <source>
        <dbReference type="PIRSR" id="PIRSR004762-1"/>
    </source>
</evidence>
<gene>
    <name evidence="10" type="ORF">EDD38_1873</name>
</gene>
<dbReference type="Proteomes" id="UP000266906">
    <property type="component" value="Unassembled WGS sequence"/>
</dbReference>
<evidence type="ECO:0000256" key="2">
    <source>
        <dbReference type="ARBA" id="ARBA00022691"/>
    </source>
</evidence>
<dbReference type="RefSeq" id="WP_123817854.1">
    <property type="nucleotide sequence ID" value="NZ_JBEYIY010000005.1"/>
</dbReference>
<dbReference type="AlphaFoldDB" id="A0A3N4S416"/>
<dbReference type="InterPro" id="IPR007197">
    <property type="entry name" value="rSAM"/>
</dbReference>
<evidence type="ECO:0000256" key="3">
    <source>
        <dbReference type="ARBA" id="ARBA00022723"/>
    </source>
</evidence>
<keyword evidence="1 7" id="KW-0004">4Fe-4S</keyword>
<dbReference type="CDD" id="cd01335">
    <property type="entry name" value="Radical_SAM"/>
    <property type="match status" value="1"/>
</dbReference>
<dbReference type="PANTHER" id="PTHR43726">
    <property type="entry name" value="3-METHYLORNITHINE SYNTHASE"/>
    <property type="match status" value="1"/>
</dbReference>
<dbReference type="SMART" id="SM00729">
    <property type="entry name" value="Elp3"/>
    <property type="match status" value="1"/>
</dbReference>
<reference evidence="10 11" key="1">
    <citation type="submission" date="2018-11" db="EMBL/GenBank/DDBJ databases">
        <title>Sequencing the genomes of 1000 actinobacteria strains.</title>
        <authorList>
            <person name="Klenk H.-P."/>
        </authorList>
    </citation>
    <scope>NUCLEOTIDE SEQUENCE [LARGE SCALE GENOMIC DNA]</scope>
    <source>
        <strain evidence="10 11">DSM 44781</strain>
    </source>
</reference>
<dbReference type="GO" id="GO:0016740">
    <property type="term" value="F:transferase activity"/>
    <property type="evidence" value="ECO:0007669"/>
    <property type="project" value="TreeGrafter"/>
</dbReference>
<evidence type="ECO:0000256" key="4">
    <source>
        <dbReference type="ARBA" id="ARBA00023004"/>
    </source>
</evidence>
<dbReference type="GO" id="GO:0042364">
    <property type="term" value="P:water-soluble vitamin biosynthetic process"/>
    <property type="evidence" value="ECO:0007669"/>
    <property type="project" value="UniProtKB-ARBA"/>
</dbReference>
<dbReference type="SMART" id="SM00876">
    <property type="entry name" value="BATS"/>
    <property type="match status" value="1"/>
</dbReference>
<evidence type="ECO:0000259" key="9">
    <source>
        <dbReference type="PROSITE" id="PS51918"/>
    </source>
</evidence>
<feature type="binding site" evidence="7">
    <location>
        <position position="49"/>
    </location>
    <ligand>
        <name>[4Fe-4S] cluster</name>
        <dbReference type="ChEBI" id="CHEBI:49883"/>
        <note>4Fe-4S-S-AdoMet</note>
    </ligand>
</feature>
<evidence type="ECO:0000256" key="6">
    <source>
        <dbReference type="ARBA" id="ARBA00034078"/>
    </source>
</evidence>
<dbReference type="GO" id="GO:0044272">
    <property type="term" value="P:sulfur compound biosynthetic process"/>
    <property type="evidence" value="ECO:0007669"/>
    <property type="project" value="UniProtKB-ARBA"/>
</dbReference>
<feature type="binding site" evidence="8">
    <location>
        <position position="55"/>
    </location>
    <ligand>
        <name>S-adenosyl-L-methionine</name>
        <dbReference type="ChEBI" id="CHEBI:59789"/>
    </ligand>
</feature>
<keyword evidence="2 7" id="KW-0949">S-adenosyl-L-methionine</keyword>
<accession>A0A3N4S416</accession>
<dbReference type="Pfam" id="PF04055">
    <property type="entry name" value="Radical_SAM"/>
    <property type="match status" value="1"/>
</dbReference>
<feature type="binding site" evidence="7">
    <location>
        <position position="53"/>
    </location>
    <ligand>
        <name>[4Fe-4S] cluster</name>
        <dbReference type="ChEBI" id="CHEBI:49883"/>
        <note>4Fe-4S-S-AdoMet</note>
    </ligand>
</feature>
<keyword evidence="11" id="KW-1185">Reference proteome</keyword>
<keyword evidence="5 7" id="KW-0411">Iron-sulfur</keyword>
<dbReference type="Gene3D" id="3.20.20.70">
    <property type="entry name" value="Aldolase class I"/>
    <property type="match status" value="1"/>
</dbReference>
<evidence type="ECO:0000256" key="8">
    <source>
        <dbReference type="PIRSR" id="PIRSR004762-2"/>
    </source>
</evidence>
<organism evidence="10 11">
    <name type="scientific">Kitasatospora cineracea</name>
    <dbReference type="NCBI Taxonomy" id="88074"/>
    <lineage>
        <taxon>Bacteria</taxon>
        <taxon>Bacillati</taxon>
        <taxon>Actinomycetota</taxon>
        <taxon>Actinomycetes</taxon>
        <taxon>Kitasatosporales</taxon>
        <taxon>Streptomycetaceae</taxon>
        <taxon>Kitasatospora</taxon>
    </lineage>
</organism>
<evidence type="ECO:0000256" key="1">
    <source>
        <dbReference type="ARBA" id="ARBA00022485"/>
    </source>
</evidence>
<evidence type="ECO:0000256" key="5">
    <source>
        <dbReference type="ARBA" id="ARBA00023014"/>
    </source>
</evidence>
<dbReference type="GO" id="GO:0051539">
    <property type="term" value="F:4 iron, 4 sulfur cluster binding"/>
    <property type="evidence" value="ECO:0007669"/>
    <property type="project" value="UniProtKB-KW"/>
</dbReference>
<dbReference type="PROSITE" id="PS51918">
    <property type="entry name" value="RADICAL_SAM"/>
    <property type="match status" value="1"/>
</dbReference>
<keyword evidence="3" id="KW-0479">Metal-binding</keyword>
<dbReference type="InterPro" id="IPR006638">
    <property type="entry name" value="Elp3/MiaA/NifB-like_rSAM"/>
</dbReference>
<dbReference type="InterPro" id="IPR013785">
    <property type="entry name" value="Aldolase_TIM"/>
</dbReference>
<sequence>MLDERDVAELLLLRGAEREELFRQARAARSAVFGDEVVVRGVTEITNQCRVNCVFCPMRRDNTRKNSDFRTESSQLVDVAASVKASGINVMFFQGGEIPQTTRVVGEALPGILDLYDGEVEILLNLGNKRRSEYEYLREQGATSYILKFETSDPRLAEEVRQESLDSRLKCLQDLLDLGYRVGTGSIIGLPGQQVADVARDLVFARDLGVHMCSVAPFIPAPDTPLADHPAGDVELALNAIAVSRLLAPDWLVPAVSALSKIAGEGQYRGLMAGANVITVNFTPDEQRDRYLIYGRDRFVVKRDYASGVIARTGLRPRGSVFLEPSLVETP</sequence>
<dbReference type="InterPro" id="IPR058240">
    <property type="entry name" value="rSAM_sf"/>
</dbReference>
<keyword evidence="4 7" id="KW-0408">Iron</keyword>
<comment type="cofactor">
    <cofactor evidence="6">
        <name>[2Fe-2S] cluster</name>
        <dbReference type="ChEBI" id="CHEBI:190135"/>
    </cofactor>
</comment>
<dbReference type="SFLD" id="SFLDG01280">
    <property type="entry name" value="HydE/PylB-like"/>
    <property type="match status" value="1"/>
</dbReference>
<dbReference type="InterPro" id="IPR010722">
    <property type="entry name" value="BATS_dom"/>
</dbReference>
<evidence type="ECO:0000313" key="10">
    <source>
        <dbReference type="EMBL" id="RPE33580.1"/>
    </source>
</evidence>
<feature type="binding site" evidence="8">
    <location>
        <position position="279"/>
    </location>
    <ligand>
        <name>(3R)-3-methyl-D-ornithine</name>
        <dbReference type="ChEBI" id="CHEBI:64642"/>
    </ligand>
</feature>
<feature type="binding site" evidence="8">
    <location>
        <position position="168"/>
    </location>
    <ligand>
        <name>S-adenosyl-L-methionine</name>
        <dbReference type="ChEBI" id="CHEBI:59789"/>
    </ligand>
</feature>
<evidence type="ECO:0000313" key="11">
    <source>
        <dbReference type="Proteomes" id="UP000266906"/>
    </source>
</evidence>
<proteinExistence type="predicted"/>